<organism evidence="5 6">
    <name type="scientific">Polarella glacialis</name>
    <name type="common">Dinoflagellate</name>
    <dbReference type="NCBI Taxonomy" id="89957"/>
    <lineage>
        <taxon>Eukaryota</taxon>
        <taxon>Sar</taxon>
        <taxon>Alveolata</taxon>
        <taxon>Dinophyceae</taxon>
        <taxon>Suessiales</taxon>
        <taxon>Suessiaceae</taxon>
        <taxon>Polarella</taxon>
    </lineage>
</organism>
<evidence type="ECO:0000313" key="6">
    <source>
        <dbReference type="Proteomes" id="UP000626109"/>
    </source>
</evidence>
<evidence type="ECO:0000256" key="3">
    <source>
        <dbReference type="PROSITE-ProRule" id="PRU00023"/>
    </source>
</evidence>
<dbReference type="Gene3D" id="1.25.40.20">
    <property type="entry name" value="Ankyrin repeat-containing domain"/>
    <property type="match status" value="1"/>
</dbReference>
<dbReference type="AlphaFoldDB" id="A0A813IVA7"/>
<keyword evidence="1" id="KW-0677">Repeat</keyword>
<dbReference type="Proteomes" id="UP000626109">
    <property type="component" value="Unassembled WGS sequence"/>
</dbReference>
<dbReference type="PANTHER" id="PTHR24198">
    <property type="entry name" value="ANKYRIN REPEAT AND PROTEIN KINASE DOMAIN-CONTAINING PROTEIN"/>
    <property type="match status" value="1"/>
</dbReference>
<dbReference type="PROSITE" id="PS50088">
    <property type="entry name" value="ANK_REPEAT"/>
    <property type="match status" value="2"/>
</dbReference>
<dbReference type="Pfam" id="PF00023">
    <property type="entry name" value="Ank"/>
    <property type="match status" value="1"/>
</dbReference>
<accession>A0A813IVA7</accession>
<proteinExistence type="predicted"/>
<reference evidence="5" key="1">
    <citation type="submission" date="2021-02" db="EMBL/GenBank/DDBJ databases">
        <authorList>
            <person name="Dougan E. K."/>
            <person name="Rhodes N."/>
            <person name="Thang M."/>
            <person name="Chan C."/>
        </authorList>
    </citation>
    <scope>NUCLEOTIDE SEQUENCE</scope>
</reference>
<dbReference type="InterPro" id="IPR036770">
    <property type="entry name" value="Ankyrin_rpt-contain_sf"/>
</dbReference>
<evidence type="ECO:0000313" key="5">
    <source>
        <dbReference type="EMBL" id="CAE8662578.1"/>
    </source>
</evidence>
<feature type="region of interest" description="Disordered" evidence="4">
    <location>
        <begin position="1"/>
        <end position="34"/>
    </location>
</feature>
<evidence type="ECO:0000256" key="1">
    <source>
        <dbReference type="ARBA" id="ARBA00022737"/>
    </source>
</evidence>
<comment type="caution">
    <text evidence="5">The sequence shown here is derived from an EMBL/GenBank/DDBJ whole genome shotgun (WGS) entry which is preliminary data.</text>
</comment>
<dbReference type="SUPFAM" id="SSF48403">
    <property type="entry name" value="Ankyrin repeat"/>
    <property type="match status" value="1"/>
</dbReference>
<protein>
    <submittedName>
        <fullName evidence="5">Uncharacterized protein</fullName>
    </submittedName>
</protein>
<feature type="repeat" description="ANK" evidence="3">
    <location>
        <begin position="89"/>
        <end position="121"/>
    </location>
</feature>
<dbReference type="PANTHER" id="PTHR24198:SF194">
    <property type="entry name" value="INVERSIN-A"/>
    <property type="match status" value="1"/>
</dbReference>
<name>A0A813IVA7_POLGL</name>
<sequence>MATPSVNSGYVPLTEEDVDEAAARTEGGSQSVGSRTFRWNGRQCTGTDLHCAALEGDASAAQLALDSQPGTVKARFTYETVFMGRVQEGSGEAIHRAASRGHVALVKLLMAGGANLSTCVTRSGKTHYDVLHGAMFAEGRGSHLTMIQYLLGAKAEMSKNLDGRFPLHIAYTTGNIPVIRLLRTYLVEAGV</sequence>
<dbReference type="PROSITE" id="PS50297">
    <property type="entry name" value="ANK_REP_REGION"/>
    <property type="match status" value="2"/>
</dbReference>
<dbReference type="InterPro" id="IPR002110">
    <property type="entry name" value="Ankyrin_rpt"/>
</dbReference>
<gene>
    <name evidence="5" type="ORF">PGLA2088_LOCUS14940</name>
</gene>
<feature type="repeat" description="ANK" evidence="3">
    <location>
        <begin position="162"/>
        <end position="191"/>
    </location>
</feature>
<evidence type="ECO:0000256" key="4">
    <source>
        <dbReference type="SAM" id="MobiDB-lite"/>
    </source>
</evidence>
<dbReference type="EMBL" id="CAJNNW010018229">
    <property type="protein sequence ID" value="CAE8662578.1"/>
    <property type="molecule type" value="Genomic_DNA"/>
</dbReference>
<keyword evidence="2 3" id="KW-0040">ANK repeat</keyword>
<evidence type="ECO:0000256" key="2">
    <source>
        <dbReference type="ARBA" id="ARBA00023043"/>
    </source>
</evidence>
<dbReference type="SMART" id="SM00248">
    <property type="entry name" value="ANK"/>
    <property type="match status" value="4"/>
</dbReference>